<dbReference type="Gene3D" id="1.20.1640.10">
    <property type="entry name" value="Multidrug efflux transporter AcrB transmembrane domain"/>
    <property type="match status" value="2"/>
</dbReference>
<dbReference type="InterPro" id="IPR004869">
    <property type="entry name" value="MMPL_dom"/>
</dbReference>
<dbReference type="EMBL" id="CP036426">
    <property type="protein sequence ID" value="QDV34514.1"/>
    <property type="molecule type" value="Genomic_DNA"/>
</dbReference>
<evidence type="ECO:0000256" key="4">
    <source>
        <dbReference type="ARBA" id="ARBA00022692"/>
    </source>
</evidence>
<gene>
    <name evidence="10" type="primary">mmpL8_1</name>
    <name evidence="10" type="ORF">ElP_24040</name>
</gene>
<feature type="region of interest" description="Disordered" evidence="7">
    <location>
        <begin position="553"/>
        <end position="576"/>
    </location>
</feature>
<evidence type="ECO:0000313" key="11">
    <source>
        <dbReference type="Proteomes" id="UP000317835"/>
    </source>
</evidence>
<keyword evidence="6 8" id="KW-0472">Membrane</keyword>
<dbReference type="InterPro" id="IPR050545">
    <property type="entry name" value="Mycobact_MmpL"/>
</dbReference>
<keyword evidence="11" id="KW-1185">Reference proteome</keyword>
<accession>A0A518H0Z2</accession>
<evidence type="ECO:0000259" key="9">
    <source>
        <dbReference type="Pfam" id="PF03176"/>
    </source>
</evidence>
<feature type="compositionally biased region" description="Acidic residues" evidence="7">
    <location>
        <begin position="125"/>
        <end position="148"/>
    </location>
</feature>
<keyword evidence="4 8" id="KW-0812">Transmembrane</keyword>
<sequence length="873" mass="93180">MFRMIGIVVTRTWPLWLLAWAAVFAAGWRLAPDWDEVADDGVFQFLPDELPSRRAEDLMRLAFPDGQSDSAIVILARRPDRPLGPEDEAFLRDRLVPGLEQIAADLGPGPRPDPLVDDGRHAGEPDADADAMPEEPETDADAEPDAGEDAAPGEARGPRALPDATPGPGEGERPEVIRIRSLANDVERPVLVSEDGRATIVQIELGSSFMDRSNRLVVEPARALVDRLRRGGDAPRGLELAVTGSAVVGHDINAREDVSARVIERWTIWWVLLLLLAVHRAPLLALVQVVTVFVAMQVTLSLLALMARAGWIELFESLDVYTTVLVYGAGIDYSLFLISRYRERLGEGVPPREAMVEAIGRVGLAVTISAGTAIVAIGTLLFADFGMFSRAGFTIPFGLFVMLLASLTVTPALLLILGHIAAWPSRAGRVDPLAGIWRRLGGGLTRRPGLIWAASLAAMLPFAAFGARHRDELSYAPMSEIPGDAASVSAVGLLEEHFPAGLAGPLTVVLRAEGVDFSSDEGIALVDRLSDGILARKDELGLAGLRSVADGFGESLTPEQQEAERRERQREPGLGRAIGNLMVGATDALVPGAPSEQAMAALRERAVSEYVGGPDGHRDATRLVVVPSYDPFGDSALDGVSRLREAVVEALPEGLSGAEVAVAGPSASLRDLRDVSRVDRRRIYLYATAGVTLVLVVLLRRLAVSLYLVGTVLLGYLVTLGVTILVFRAIEGPGYDGIDWTVPVFLFTLLMAVGADYNVFLVARVDEEQERLGPVPGVLAGLSKTGGIISGCGVIMAGTFAALIWGGTLSSLDQLGFALVFGVLLDTFFIRPLLVPSYLILIHGGRLGRLGRLLGGRPDHRPAVEQPAGAAAE</sequence>
<dbReference type="PANTHER" id="PTHR33406">
    <property type="entry name" value="MEMBRANE PROTEIN MJ1562-RELATED"/>
    <property type="match status" value="1"/>
</dbReference>
<feature type="transmembrane region" description="Helical" evidence="8">
    <location>
        <begin position="706"/>
        <end position="730"/>
    </location>
</feature>
<comment type="subcellular location">
    <subcellularLocation>
        <location evidence="1">Cell membrane</location>
        <topology evidence="1">Multi-pass membrane protein</topology>
    </subcellularLocation>
</comment>
<feature type="transmembrane region" description="Helical" evidence="8">
    <location>
        <begin position="742"/>
        <end position="765"/>
    </location>
</feature>
<feature type="compositionally biased region" description="Basic and acidic residues" evidence="7">
    <location>
        <begin position="562"/>
        <end position="573"/>
    </location>
</feature>
<feature type="transmembrane region" description="Helical" evidence="8">
    <location>
        <begin position="395"/>
        <end position="422"/>
    </location>
</feature>
<feature type="region of interest" description="Disordered" evidence="7">
    <location>
        <begin position="103"/>
        <end position="175"/>
    </location>
</feature>
<feature type="domain" description="Membrane transport protein MMPL" evidence="9">
    <location>
        <begin position="45"/>
        <end position="450"/>
    </location>
</feature>
<keyword evidence="5 8" id="KW-1133">Transmembrane helix</keyword>
<keyword evidence="3" id="KW-1003">Cell membrane</keyword>
<dbReference type="SUPFAM" id="SSF82866">
    <property type="entry name" value="Multidrug efflux transporter AcrB transmembrane domain"/>
    <property type="match status" value="2"/>
</dbReference>
<feature type="transmembrane region" description="Helical" evidence="8">
    <location>
        <begin position="817"/>
        <end position="841"/>
    </location>
</feature>
<dbReference type="RefSeq" id="WP_197446910.1">
    <property type="nucleotide sequence ID" value="NZ_CP036426.1"/>
</dbReference>
<evidence type="ECO:0000256" key="8">
    <source>
        <dbReference type="SAM" id="Phobius"/>
    </source>
</evidence>
<evidence type="ECO:0000256" key="6">
    <source>
        <dbReference type="ARBA" id="ARBA00023136"/>
    </source>
</evidence>
<feature type="transmembrane region" description="Helical" evidence="8">
    <location>
        <begin position="449"/>
        <end position="467"/>
    </location>
</feature>
<evidence type="ECO:0000313" key="10">
    <source>
        <dbReference type="EMBL" id="QDV34514.1"/>
    </source>
</evidence>
<feature type="transmembrane region" description="Helical" evidence="8">
    <location>
        <begin position="283"/>
        <end position="306"/>
    </location>
</feature>
<name>A0A518H0Z2_9BACT</name>
<feature type="transmembrane region" description="Helical" evidence="8">
    <location>
        <begin position="683"/>
        <end position="700"/>
    </location>
</feature>
<feature type="transmembrane region" description="Helical" evidence="8">
    <location>
        <begin position="358"/>
        <end position="383"/>
    </location>
</feature>
<evidence type="ECO:0000256" key="3">
    <source>
        <dbReference type="ARBA" id="ARBA00022475"/>
    </source>
</evidence>
<dbReference type="Proteomes" id="UP000317835">
    <property type="component" value="Chromosome"/>
</dbReference>
<comment type="similarity">
    <text evidence="2">Belongs to the resistance-nodulation-cell division (RND) (TC 2.A.6) family. MmpL subfamily.</text>
</comment>
<proteinExistence type="inferred from homology"/>
<evidence type="ECO:0000256" key="7">
    <source>
        <dbReference type="SAM" id="MobiDB-lite"/>
    </source>
</evidence>
<dbReference type="Pfam" id="PF03176">
    <property type="entry name" value="MMPL"/>
    <property type="match status" value="2"/>
</dbReference>
<evidence type="ECO:0000256" key="2">
    <source>
        <dbReference type="ARBA" id="ARBA00010157"/>
    </source>
</evidence>
<organism evidence="10 11">
    <name type="scientific">Tautonia plasticadhaerens</name>
    <dbReference type="NCBI Taxonomy" id="2527974"/>
    <lineage>
        <taxon>Bacteria</taxon>
        <taxon>Pseudomonadati</taxon>
        <taxon>Planctomycetota</taxon>
        <taxon>Planctomycetia</taxon>
        <taxon>Isosphaerales</taxon>
        <taxon>Isosphaeraceae</taxon>
        <taxon>Tautonia</taxon>
    </lineage>
</organism>
<dbReference type="PANTHER" id="PTHR33406:SF6">
    <property type="entry name" value="MEMBRANE PROTEIN YDGH-RELATED"/>
    <property type="match status" value="1"/>
</dbReference>
<dbReference type="GO" id="GO:0005886">
    <property type="term" value="C:plasma membrane"/>
    <property type="evidence" value="ECO:0007669"/>
    <property type="project" value="UniProtKB-SubCell"/>
</dbReference>
<reference evidence="10 11" key="1">
    <citation type="submission" date="2019-02" db="EMBL/GenBank/DDBJ databases">
        <title>Deep-cultivation of Planctomycetes and their phenomic and genomic characterization uncovers novel biology.</title>
        <authorList>
            <person name="Wiegand S."/>
            <person name="Jogler M."/>
            <person name="Boedeker C."/>
            <person name="Pinto D."/>
            <person name="Vollmers J."/>
            <person name="Rivas-Marin E."/>
            <person name="Kohn T."/>
            <person name="Peeters S.H."/>
            <person name="Heuer A."/>
            <person name="Rast P."/>
            <person name="Oberbeckmann S."/>
            <person name="Bunk B."/>
            <person name="Jeske O."/>
            <person name="Meyerdierks A."/>
            <person name="Storesund J.E."/>
            <person name="Kallscheuer N."/>
            <person name="Luecker S."/>
            <person name="Lage O.M."/>
            <person name="Pohl T."/>
            <person name="Merkel B.J."/>
            <person name="Hornburger P."/>
            <person name="Mueller R.-W."/>
            <person name="Bruemmer F."/>
            <person name="Labrenz M."/>
            <person name="Spormann A.M."/>
            <person name="Op den Camp H."/>
            <person name="Overmann J."/>
            <person name="Amann R."/>
            <person name="Jetten M.S.M."/>
            <person name="Mascher T."/>
            <person name="Medema M.H."/>
            <person name="Devos D.P."/>
            <person name="Kaster A.-K."/>
            <person name="Ovreas L."/>
            <person name="Rohde M."/>
            <person name="Galperin M.Y."/>
            <person name="Jogler C."/>
        </authorList>
    </citation>
    <scope>NUCLEOTIDE SEQUENCE [LARGE SCALE GENOMIC DNA]</scope>
    <source>
        <strain evidence="10 11">ElP</strain>
    </source>
</reference>
<feature type="transmembrane region" description="Helical" evidence="8">
    <location>
        <begin position="785"/>
        <end position="805"/>
    </location>
</feature>
<protein>
    <submittedName>
        <fullName evidence="10">Membrane transport protein mmpL8</fullName>
    </submittedName>
</protein>
<evidence type="ECO:0000256" key="1">
    <source>
        <dbReference type="ARBA" id="ARBA00004651"/>
    </source>
</evidence>
<dbReference type="KEGG" id="tpla:ElP_24040"/>
<feature type="domain" description="Membrane transport protein MMPL" evidence="9">
    <location>
        <begin position="482"/>
        <end position="844"/>
    </location>
</feature>
<evidence type="ECO:0000256" key="5">
    <source>
        <dbReference type="ARBA" id="ARBA00022989"/>
    </source>
</evidence>
<dbReference type="AlphaFoldDB" id="A0A518H0Z2"/>
<feature type="transmembrane region" description="Helical" evidence="8">
    <location>
        <begin position="318"/>
        <end position="338"/>
    </location>
</feature>